<evidence type="ECO:0000256" key="2">
    <source>
        <dbReference type="ARBA" id="ARBA00023163"/>
    </source>
</evidence>
<name>A0A1I1ALS2_9CLOT</name>
<dbReference type="OrthoDB" id="9797223at2"/>
<dbReference type="SMART" id="SM01134">
    <property type="entry name" value="DeoRC"/>
    <property type="match status" value="1"/>
</dbReference>
<dbReference type="AlphaFoldDB" id="A0A1I1ALS2"/>
<gene>
    <name evidence="4" type="ORF">SAMN04488528_104011</name>
</gene>
<accession>A0A1I1ALS2</accession>
<protein>
    <submittedName>
        <fullName evidence="4">DNA-binding transcriptional regulator of sugar metabolism, DeoR/GlpR family</fullName>
    </submittedName>
</protein>
<dbReference type="EMBL" id="FOKI01000040">
    <property type="protein sequence ID" value="SFB38897.1"/>
    <property type="molecule type" value="Genomic_DNA"/>
</dbReference>
<evidence type="ECO:0000256" key="1">
    <source>
        <dbReference type="ARBA" id="ARBA00023015"/>
    </source>
</evidence>
<keyword evidence="2" id="KW-0804">Transcription</keyword>
<dbReference type="Gene3D" id="1.10.10.10">
    <property type="entry name" value="Winged helix-like DNA-binding domain superfamily/Winged helix DNA-binding domain"/>
    <property type="match status" value="1"/>
</dbReference>
<dbReference type="GO" id="GO:0003677">
    <property type="term" value="F:DNA binding"/>
    <property type="evidence" value="ECO:0007669"/>
    <property type="project" value="UniProtKB-KW"/>
</dbReference>
<dbReference type="SUPFAM" id="SSF46785">
    <property type="entry name" value="Winged helix' DNA-binding domain"/>
    <property type="match status" value="1"/>
</dbReference>
<reference evidence="4 5" key="1">
    <citation type="submission" date="2016-10" db="EMBL/GenBank/DDBJ databases">
        <authorList>
            <person name="de Groot N.N."/>
        </authorList>
    </citation>
    <scope>NUCLEOTIDE SEQUENCE [LARGE SCALE GENOMIC DNA]</scope>
    <source>
        <strain evidence="4 5">DSM 12271</strain>
    </source>
</reference>
<organism evidence="4 5">
    <name type="scientific">Clostridium frigidicarnis</name>
    <dbReference type="NCBI Taxonomy" id="84698"/>
    <lineage>
        <taxon>Bacteria</taxon>
        <taxon>Bacillati</taxon>
        <taxon>Bacillota</taxon>
        <taxon>Clostridia</taxon>
        <taxon>Eubacteriales</taxon>
        <taxon>Clostridiaceae</taxon>
        <taxon>Clostridium</taxon>
    </lineage>
</organism>
<proteinExistence type="predicted"/>
<keyword evidence="1" id="KW-0805">Transcription regulation</keyword>
<keyword evidence="4" id="KW-0238">DNA-binding</keyword>
<dbReference type="PRINTS" id="PR00037">
    <property type="entry name" value="HTHLACR"/>
</dbReference>
<dbReference type="SUPFAM" id="SSF100950">
    <property type="entry name" value="NagB/RpiA/CoA transferase-like"/>
    <property type="match status" value="1"/>
</dbReference>
<dbReference type="InterPro" id="IPR037171">
    <property type="entry name" value="NagB/RpiA_transferase-like"/>
</dbReference>
<sequence length="253" mass="28226">MFAEERLEEILNILSETGRIKVKELSEKFNVSEGMIRKDLQKLEKTHCIQRTYGGAILNRKIATNTSISARMHVNLTSKELIAKKALDIIEDGDIIFLDASSINFLLAKLLSISNKKITLVTNMPLIFALFNTNETVDVICIGGIYDKKSGGLLGTEVTKSINKYNFNKGFIGSSGVNLISNSISTITLEDGNIKESVIYHSKRIFLLVEKEKFNIDGTYIFASLDDITSVITDSDINEDIKELLNESSMQVF</sequence>
<dbReference type="Proteomes" id="UP000198619">
    <property type="component" value="Unassembled WGS sequence"/>
</dbReference>
<dbReference type="GO" id="GO:0003700">
    <property type="term" value="F:DNA-binding transcription factor activity"/>
    <property type="evidence" value="ECO:0007669"/>
    <property type="project" value="InterPro"/>
</dbReference>
<dbReference type="InterPro" id="IPR036388">
    <property type="entry name" value="WH-like_DNA-bd_sf"/>
</dbReference>
<dbReference type="STRING" id="84698.SAMN04488528_104011"/>
<feature type="domain" description="HTH deoR-type" evidence="3">
    <location>
        <begin position="3"/>
        <end position="58"/>
    </location>
</feature>
<dbReference type="SMART" id="SM00420">
    <property type="entry name" value="HTH_DEOR"/>
    <property type="match status" value="1"/>
</dbReference>
<dbReference type="Pfam" id="PF00455">
    <property type="entry name" value="DeoRC"/>
    <property type="match status" value="1"/>
</dbReference>
<keyword evidence="5" id="KW-1185">Reference proteome</keyword>
<dbReference type="PANTHER" id="PTHR30363:SF44">
    <property type="entry name" value="AGA OPERON TRANSCRIPTIONAL REPRESSOR-RELATED"/>
    <property type="match status" value="1"/>
</dbReference>
<evidence type="ECO:0000313" key="4">
    <source>
        <dbReference type="EMBL" id="SFB38897.1"/>
    </source>
</evidence>
<evidence type="ECO:0000313" key="5">
    <source>
        <dbReference type="Proteomes" id="UP000198619"/>
    </source>
</evidence>
<dbReference type="InterPro" id="IPR036390">
    <property type="entry name" value="WH_DNA-bd_sf"/>
</dbReference>
<dbReference type="PANTHER" id="PTHR30363">
    <property type="entry name" value="HTH-TYPE TRANSCRIPTIONAL REGULATOR SRLR-RELATED"/>
    <property type="match status" value="1"/>
</dbReference>
<dbReference type="RefSeq" id="WP_090042808.1">
    <property type="nucleotide sequence ID" value="NZ_FOKI01000040.1"/>
</dbReference>
<dbReference type="InterPro" id="IPR050313">
    <property type="entry name" value="Carb_Metab_HTH_regulators"/>
</dbReference>
<dbReference type="InterPro" id="IPR014036">
    <property type="entry name" value="DeoR-like_C"/>
</dbReference>
<dbReference type="InterPro" id="IPR001034">
    <property type="entry name" value="DeoR_HTH"/>
</dbReference>
<dbReference type="Pfam" id="PF08220">
    <property type="entry name" value="HTH_DeoR"/>
    <property type="match status" value="1"/>
</dbReference>
<dbReference type="PROSITE" id="PS51000">
    <property type="entry name" value="HTH_DEOR_2"/>
    <property type="match status" value="1"/>
</dbReference>
<evidence type="ECO:0000259" key="3">
    <source>
        <dbReference type="PROSITE" id="PS51000"/>
    </source>
</evidence>